<dbReference type="Pfam" id="PF00651">
    <property type="entry name" value="BTB"/>
    <property type="match status" value="1"/>
</dbReference>
<dbReference type="SUPFAM" id="SSF54695">
    <property type="entry name" value="POZ domain"/>
    <property type="match status" value="1"/>
</dbReference>
<organism evidence="2 3">
    <name type="scientific">Pristionchus mayeri</name>
    <dbReference type="NCBI Taxonomy" id="1317129"/>
    <lineage>
        <taxon>Eukaryota</taxon>
        <taxon>Metazoa</taxon>
        <taxon>Ecdysozoa</taxon>
        <taxon>Nematoda</taxon>
        <taxon>Chromadorea</taxon>
        <taxon>Rhabditida</taxon>
        <taxon>Rhabditina</taxon>
        <taxon>Diplogasteromorpha</taxon>
        <taxon>Diplogasteroidea</taxon>
        <taxon>Neodiplogasteridae</taxon>
        <taxon>Pristionchus</taxon>
    </lineage>
</organism>
<sequence>KGKDEVEMKDVIYEEFVSLLHVMYPGMEKIMHRNVVNILKLADRFQIEHLIKKSEKHLIKYDRFDIPNKLLLADQYRLTALKNHCVGRLIHHPSEIQKLKSSPQFANFSDAMKAAITSVLG</sequence>
<dbReference type="Proteomes" id="UP001328107">
    <property type="component" value="Unassembled WGS sequence"/>
</dbReference>
<protein>
    <recommendedName>
        <fullName evidence="1">BTB domain-containing protein</fullName>
    </recommendedName>
</protein>
<feature type="non-terminal residue" evidence="2">
    <location>
        <position position="1"/>
    </location>
</feature>
<comment type="caution">
    <text evidence="2">The sequence shown here is derived from an EMBL/GenBank/DDBJ whole genome shotgun (WGS) entry which is preliminary data.</text>
</comment>
<reference evidence="3" key="1">
    <citation type="submission" date="2022-10" db="EMBL/GenBank/DDBJ databases">
        <title>Genome assembly of Pristionchus species.</title>
        <authorList>
            <person name="Yoshida K."/>
            <person name="Sommer R.J."/>
        </authorList>
    </citation>
    <scope>NUCLEOTIDE SEQUENCE [LARGE SCALE GENOMIC DNA]</scope>
    <source>
        <strain evidence="3">RS5460</strain>
    </source>
</reference>
<evidence type="ECO:0000313" key="3">
    <source>
        <dbReference type="Proteomes" id="UP001328107"/>
    </source>
</evidence>
<evidence type="ECO:0000259" key="1">
    <source>
        <dbReference type="Pfam" id="PF00651"/>
    </source>
</evidence>
<accession>A0AAN5I8X7</accession>
<dbReference type="AlphaFoldDB" id="A0AAN5I8X7"/>
<dbReference type="Gene3D" id="3.30.710.10">
    <property type="entry name" value="Potassium Channel Kv1.1, Chain A"/>
    <property type="match status" value="1"/>
</dbReference>
<dbReference type="PANTHER" id="PTHR22744">
    <property type="entry name" value="HELIX LOOP HELIX PROTEIN 21-RELATED"/>
    <property type="match status" value="1"/>
</dbReference>
<name>A0AAN5I8X7_9BILA</name>
<dbReference type="PANTHER" id="PTHR22744:SF14">
    <property type="entry name" value="BTB DOMAIN-CONTAINING PROTEIN-RELATED"/>
    <property type="match status" value="1"/>
</dbReference>
<dbReference type="EMBL" id="BTRK01000005">
    <property type="protein sequence ID" value="GMR54571.1"/>
    <property type="molecule type" value="Genomic_DNA"/>
</dbReference>
<dbReference type="InterPro" id="IPR000210">
    <property type="entry name" value="BTB/POZ_dom"/>
</dbReference>
<keyword evidence="3" id="KW-1185">Reference proteome</keyword>
<proteinExistence type="predicted"/>
<feature type="domain" description="BTB" evidence="1">
    <location>
        <begin position="3"/>
        <end position="60"/>
    </location>
</feature>
<dbReference type="InterPro" id="IPR011333">
    <property type="entry name" value="SKP1/BTB/POZ_sf"/>
</dbReference>
<evidence type="ECO:0000313" key="2">
    <source>
        <dbReference type="EMBL" id="GMR54571.1"/>
    </source>
</evidence>
<gene>
    <name evidence="2" type="ORF">PMAYCL1PPCAC_24766</name>
</gene>